<evidence type="ECO:0000259" key="22">
    <source>
        <dbReference type="PROSITE" id="PS50006"/>
    </source>
</evidence>
<protein>
    <recommendedName>
        <fullName evidence="18">Sarcolemmal membrane-associated protein</fullName>
    </recommendedName>
</protein>
<evidence type="ECO:0000256" key="13">
    <source>
        <dbReference type="ARBA" id="ARBA00046294"/>
    </source>
</evidence>
<reference evidence="23" key="1">
    <citation type="submission" date="2025-08" db="UniProtKB">
        <authorList>
            <consortium name="Ensembl"/>
        </authorList>
    </citation>
    <scope>IDENTIFICATION</scope>
</reference>
<feature type="coiled-coil region" evidence="19">
    <location>
        <begin position="172"/>
        <end position="199"/>
    </location>
</feature>
<comment type="subunit">
    <text evidence="17">Homodimer. Interacts with myosin. Interacts with SIKE1 and both associate with the STRIPAK core complex composed of PP2A catalytic and scaffolding subunits, the striatins (PP2A regulatory subunits), the striatin-associated proteins MOB4, STRIP1 and STRIP2, PDCD10 and members of the STE20 kinases, such as STK24 and STK26. Interacts (via FHA domain) with STK3 (when phosphorylated); the interaction associates STK3 with the STRIPAK complex.</text>
</comment>
<keyword evidence="8 21" id="KW-1133">Transmembrane helix</keyword>
<evidence type="ECO:0000256" key="17">
    <source>
        <dbReference type="ARBA" id="ARBA00066015"/>
    </source>
</evidence>
<dbReference type="CDD" id="cd22679">
    <property type="entry name" value="FHA_SLMAP"/>
    <property type="match status" value="1"/>
</dbReference>
<keyword evidence="5" id="KW-0597">Phosphoprotein</keyword>
<evidence type="ECO:0000313" key="23">
    <source>
        <dbReference type="Ensembl" id="ENSJHYP00000017260.1"/>
    </source>
</evidence>
<keyword evidence="3" id="KW-1003">Cell membrane</keyword>
<evidence type="ECO:0000256" key="19">
    <source>
        <dbReference type="SAM" id="Coils"/>
    </source>
</evidence>
<evidence type="ECO:0000256" key="11">
    <source>
        <dbReference type="ARBA" id="ARBA00023136"/>
    </source>
</evidence>
<evidence type="ECO:0000313" key="24">
    <source>
        <dbReference type="Proteomes" id="UP000694408"/>
    </source>
</evidence>
<evidence type="ECO:0000256" key="7">
    <source>
        <dbReference type="ARBA" id="ARBA00022824"/>
    </source>
</evidence>
<organism evidence="23 24">
    <name type="scientific">Junco hyemalis</name>
    <name type="common">Dark-eyed junco</name>
    <dbReference type="NCBI Taxonomy" id="40217"/>
    <lineage>
        <taxon>Eukaryota</taxon>
        <taxon>Metazoa</taxon>
        <taxon>Chordata</taxon>
        <taxon>Craniata</taxon>
        <taxon>Vertebrata</taxon>
        <taxon>Euteleostomi</taxon>
        <taxon>Archelosauria</taxon>
        <taxon>Archosauria</taxon>
        <taxon>Dinosauria</taxon>
        <taxon>Saurischia</taxon>
        <taxon>Theropoda</taxon>
        <taxon>Coelurosauria</taxon>
        <taxon>Aves</taxon>
        <taxon>Neognathae</taxon>
        <taxon>Neoaves</taxon>
        <taxon>Telluraves</taxon>
        <taxon>Australaves</taxon>
        <taxon>Passeriformes</taxon>
        <taxon>Passerellidae</taxon>
        <taxon>Junco</taxon>
    </lineage>
</organism>
<dbReference type="Ensembl" id="ENSJHYT00000020850.1">
    <property type="protein sequence ID" value="ENSJHYP00000017260.1"/>
    <property type="gene ID" value="ENSJHYG00000013148.1"/>
</dbReference>
<feature type="coiled-coil region" evidence="19">
    <location>
        <begin position="265"/>
        <end position="387"/>
    </location>
</feature>
<dbReference type="GO" id="GO:0072659">
    <property type="term" value="P:protein localization to plasma membrane"/>
    <property type="evidence" value="ECO:0007669"/>
    <property type="project" value="TreeGrafter"/>
</dbReference>
<feature type="domain" description="FHA" evidence="22">
    <location>
        <begin position="28"/>
        <end position="85"/>
    </location>
</feature>
<evidence type="ECO:0000256" key="5">
    <source>
        <dbReference type="ARBA" id="ARBA00022553"/>
    </source>
</evidence>
<comment type="function">
    <text evidence="14">Associates with the striatin-interacting phosphatase and kinase (STRIPAK) core complex, forming the extended (SIKE1:SLMAP)STRIPAK complex. The (SIKE1:SLMAP)STRIPAK complex dephosphorylates STK3 leading to the inhibition of Hippo signaling and the control of cell growth. May play a role during myoblast fusion.</text>
</comment>
<evidence type="ECO:0000256" key="16">
    <source>
        <dbReference type="ARBA" id="ARBA00061687"/>
    </source>
</evidence>
<dbReference type="Gene3D" id="1.10.287.1490">
    <property type="match status" value="1"/>
</dbReference>
<evidence type="ECO:0000256" key="8">
    <source>
        <dbReference type="ARBA" id="ARBA00022989"/>
    </source>
</evidence>
<dbReference type="PANTHER" id="PTHR15715">
    <property type="entry name" value="CENTROSOMAL PROTEIN OF 170 KDA"/>
    <property type="match status" value="1"/>
</dbReference>
<dbReference type="Proteomes" id="UP000694408">
    <property type="component" value="Unplaced"/>
</dbReference>
<dbReference type="FunFam" id="2.60.200.20:FF:000003">
    <property type="entry name" value="sarcolemmal membrane-associated protein isoform X2"/>
    <property type="match status" value="1"/>
</dbReference>
<dbReference type="Gene3D" id="2.60.200.20">
    <property type="match status" value="1"/>
</dbReference>
<dbReference type="PANTHER" id="PTHR15715:SF22">
    <property type="entry name" value="SARCOLEMMAL MEMBRANE-ASSOCIATED PROTEIN"/>
    <property type="match status" value="1"/>
</dbReference>
<dbReference type="SMART" id="SM00240">
    <property type="entry name" value="FHA"/>
    <property type="match status" value="1"/>
</dbReference>
<dbReference type="GO" id="GO:0005813">
    <property type="term" value="C:centrosome"/>
    <property type="evidence" value="ECO:0007669"/>
    <property type="project" value="UniProtKB-SubCell"/>
</dbReference>
<dbReference type="InterPro" id="IPR008984">
    <property type="entry name" value="SMAD_FHA_dom_sf"/>
</dbReference>
<dbReference type="PROSITE" id="PS50006">
    <property type="entry name" value="FHA_DOMAIN"/>
    <property type="match status" value="1"/>
</dbReference>
<dbReference type="Pfam" id="PF00498">
    <property type="entry name" value="FHA"/>
    <property type="match status" value="1"/>
</dbReference>
<evidence type="ECO:0000256" key="15">
    <source>
        <dbReference type="ARBA" id="ARBA00060409"/>
    </source>
</evidence>
<evidence type="ECO:0000256" key="2">
    <source>
        <dbReference type="ARBA" id="ARBA00004389"/>
    </source>
</evidence>
<dbReference type="GO" id="GO:0005789">
    <property type="term" value="C:endoplasmic reticulum membrane"/>
    <property type="evidence" value="ECO:0007669"/>
    <property type="project" value="UniProtKB-SubCell"/>
</dbReference>
<evidence type="ECO:0000256" key="10">
    <source>
        <dbReference type="ARBA" id="ARBA00023128"/>
    </source>
</evidence>
<evidence type="ECO:0000256" key="1">
    <source>
        <dbReference type="ARBA" id="ARBA00004300"/>
    </source>
</evidence>
<dbReference type="InterPro" id="IPR000253">
    <property type="entry name" value="FHA_dom"/>
</dbReference>
<keyword evidence="7" id="KW-0256">Endoplasmic reticulum</keyword>
<keyword evidence="10" id="KW-0496">Mitochondrion</keyword>
<comment type="similarity">
    <text evidence="16">Belongs to the SLMAP family.</text>
</comment>
<dbReference type="SUPFAM" id="SSF49879">
    <property type="entry name" value="SMAD/FHA domain"/>
    <property type="match status" value="1"/>
</dbReference>
<dbReference type="InterPro" id="IPR051176">
    <property type="entry name" value="Cent_Immune-Sig_Mod"/>
</dbReference>
<keyword evidence="12" id="KW-0206">Cytoskeleton</keyword>
<evidence type="ECO:0000256" key="21">
    <source>
        <dbReference type="SAM" id="Phobius"/>
    </source>
</evidence>
<feature type="transmembrane region" description="Helical" evidence="21">
    <location>
        <begin position="777"/>
        <end position="798"/>
    </location>
</feature>
<evidence type="ECO:0000256" key="12">
    <source>
        <dbReference type="ARBA" id="ARBA00023212"/>
    </source>
</evidence>
<keyword evidence="9 19" id="KW-0175">Coiled coil</keyword>
<evidence type="ECO:0000256" key="3">
    <source>
        <dbReference type="ARBA" id="ARBA00022475"/>
    </source>
</evidence>
<evidence type="ECO:0000256" key="6">
    <source>
        <dbReference type="ARBA" id="ARBA00022692"/>
    </source>
</evidence>
<keyword evidence="24" id="KW-1185">Reference proteome</keyword>
<feature type="compositionally biased region" description="Basic and acidic residues" evidence="20">
    <location>
        <begin position="432"/>
        <end position="441"/>
    </location>
</feature>
<dbReference type="CDD" id="cd21911">
    <property type="entry name" value="CC1_SLMAP"/>
    <property type="match status" value="1"/>
</dbReference>
<evidence type="ECO:0000256" key="4">
    <source>
        <dbReference type="ARBA" id="ARBA00022490"/>
    </source>
</evidence>
<evidence type="ECO:0000256" key="14">
    <source>
        <dbReference type="ARBA" id="ARBA00057671"/>
    </source>
</evidence>
<feature type="region of interest" description="Disordered" evidence="20">
    <location>
        <begin position="432"/>
        <end position="474"/>
    </location>
</feature>
<comment type="subcellular location">
    <subcellularLocation>
        <location evidence="15">Cell membrane</location>
        <location evidence="15">Sarcolemma</location>
        <topology evidence="15">Single-pass type IV membrane protein</topology>
    </subcellularLocation>
    <subcellularLocation>
        <location evidence="1">Cytoplasm</location>
        <location evidence="1">Cytoskeleton</location>
        <location evidence="1">Microtubule organizing center</location>
        <location evidence="1">Centrosome</location>
    </subcellularLocation>
    <subcellularLocation>
        <location evidence="2">Endoplasmic reticulum membrane</location>
        <topology evidence="2">Single-pass membrane protein</topology>
    </subcellularLocation>
    <subcellularLocation>
        <location evidence="13">Mitochondrion membrane</location>
        <topology evidence="13">Single-pass type IV membrane protein</topology>
    </subcellularLocation>
</comment>
<evidence type="ECO:0000256" key="18">
    <source>
        <dbReference type="ARBA" id="ARBA00074026"/>
    </source>
</evidence>
<dbReference type="GO" id="GO:0042383">
    <property type="term" value="C:sarcolemma"/>
    <property type="evidence" value="ECO:0007669"/>
    <property type="project" value="UniProtKB-SubCell"/>
</dbReference>
<accession>A0A8C5JG03</accession>
<evidence type="ECO:0000256" key="9">
    <source>
        <dbReference type="ARBA" id="ARBA00023054"/>
    </source>
</evidence>
<keyword evidence="4" id="KW-0963">Cytoplasm</keyword>
<keyword evidence="11 21" id="KW-0472">Membrane</keyword>
<keyword evidence="6 21" id="KW-0812">Transmembrane</keyword>
<evidence type="ECO:0000256" key="20">
    <source>
        <dbReference type="SAM" id="MobiDB-lite"/>
    </source>
</evidence>
<dbReference type="GO" id="GO:1900825">
    <property type="term" value="P:regulation of membrane depolarization during cardiac muscle cell action potential"/>
    <property type="evidence" value="ECO:0007669"/>
    <property type="project" value="TreeGrafter"/>
</dbReference>
<proteinExistence type="inferred from homology"/>
<name>A0A8C5JG03_JUNHY</name>
<dbReference type="GO" id="GO:0031966">
    <property type="term" value="C:mitochondrial membrane"/>
    <property type="evidence" value="ECO:0007669"/>
    <property type="project" value="UniProtKB-SubCell"/>
</dbReference>
<dbReference type="AlphaFoldDB" id="A0A8C5JG03"/>
<sequence>MPSALAIFTCRPNSHPFQERHVYLDEPVKIGRSVARCRPAQNNATFDCKVLSRNHALVWFDHKTGKFYLQDTKSSNGTFINSQRLSRGSEESPPCEIMSGDIIQFGVDVTENTRKVTHGCIVSTIKLFLPDGMEARLRSDVIHAPLPSPVDKVAANTPSMYSQELFQLSQYLQEALHREQMLEQKLATLQRLLAVTQEASDTSWQALIDEDRLLSRLEVMGNQLQACSKNQTEDSIRKELIALQEDKHNYETTAKESLRRVLQEKIEVVRKLSEVERSLSNTEDECTHLKEMNERTQEELRELANKYNGAVNEIKDLSDKLKVAEGRQEEIQQKGLAEKKELQHKIDEMEEREQELQAKIEALQADNDFTNERLTALQVRLEHLQEKTLKEHNSLGIQVDDFIPKINGSTEKDKIIDEGHLTKVEETKLLKENQARVKESNDLSDTLSPSKEKSSDDTTDELQGAQSETEAKQEIQQLHKELIEAQELARTSKQKCFELQALLEEERKAYRVQVEESNKQINALQAQLRRLQEEIENLRKEKENEISATRNELVSAQNEILSLQKVAEKAASERDTDISALQAELQTVRAELDRWRNDASDYEKEIVNLQSRFQLKCQQCEEQQREEASRLKDELEKLKAEWIALEAECVKLRKENSSLTSELQRQEKELSSSQKQSLALTSDISVLEMSRKELENQMGSLKEKHQRDAASLKTQLSEAESQAKDFQKEYERTQTVLSELKAKYEVAEQQNQSLTEELKQCKENLKLLQEKGNNRQWPWMPVMAALVAVTAVVLYPGLTRASP</sequence>
<reference evidence="23" key="2">
    <citation type="submission" date="2025-09" db="UniProtKB">
        <authorList>
            <consortium name="Ensembl"/>
        </authorList>
    </citation>
    <scope>IDENTIFICATION</scope>
</reference>